<dbReference type="Proteomes" id="UP000792457">
    <property type="component" value="Unassembled WGS sequence"/>
</dbReference>
<comment type="caution">
    <text evidence="3">The sequence shown here is derived from an EMBL/GenBank/DDBJ whole genome shotgun (WGS) entry which is preliminary data.</text>
</comment>
<evidence type="ECO:0000313" key="3">
    <source>
        <dbReference type="EMBL" id="KAG8224225.1"/>
    </source>
</evidence>
<feature type="compositionally biased region" description="Polar residues" evidence="2">
    <location>
        <begin position="412"/>
        <end position="436"/>
    </location>
</feature>
<evidence type="ECO:0000313" key="4">
    <source>
        <dbReference type="Proteomes" id="UP000792457"/>
    </source>
</evidence>
<name>A0A8K0NTM1_LADFU</name>
<organism evidence="3 4">
    <name type="scientific">Ladona fulva</name>
    <name type="common">Scarce chaser dragonfly</name>
    <name type="synonym">Libellula fulva</name>
    <dbReference type="NCBI Taxonomy" id="123851"/>
    <lineage>
        <taxon>Eukaryota</taxon>
        <taxon>Metazoa</taxon>
        <taxon>Ecdysozoa</taxon>
        <taxon>Arthropoda</taxon>
        <taxon>Hexapoda</taxon>
        <taxon>Insecta</taxon>
        <taxon>Pterygota</taxon>
        <taxon>Palaeoptera</taxon>
        <taxon>Odonata</taxon>
        <taxon>Epiprocta</taxon>
        <taxon>Anisoptera</taxon>
        <taxon>Libelluloidea</taxon>
        <taxon>Libellulidae</taxon>
        <taxon>Ladona</taxon>
    </lineage>
</organism>
<feature type="coiled-coil region" evidence="1">
    <location>
        <begin position="13"/>
        <end position="47"/>
    </location>
</feature>
<reference evidence="3" key="1">
    <citation type="submission" date="2013-04" db="EMBL/GenBank/DDBJ databases">
        <authorList>
            <person name="Qu J."/>
            <person name="Murali S.C."/>
            <person name="Bandaranaike D."/>
            <person name="Bellair M."/>
            <person name="Blankenburg K."/>
            <person name="Chao H."/>
            <person name="Dinh H."/>
            <person name="Doddapaneni H."/>
            <person name="Downs B."/>
            <person name="Dugan-Rocha S."/>
            <person name="Elkadiri S."/>
            <person name="Gnanaolivu R.D."/>
            <person name="Hernandez B."/>
            <person name="Javaid M."/>
            <person name="Jayaseelan J.C."/>
            <person name="Lee S."/>
            <person name="Li M."/>
            <person name="Ming W."/>
            <person name="Munidasa M."/>
            <person name="Muniz J."/>
            <person name="Nguyen L."/>
            <person name="Ongeri F."/>
            <person name="Osuji N."/>
            <person name="Pu L.-L."/>
            <person name="Puazo M."/>
            <person name="Qu C."/>
            <person name="Quiroz J."/>
            <person name="Raj R."/>
            <person name="Weissenberger G."/>
            <person name="Xin Y."/>
            <person name="Zou X."/>
            <person name="Han Y."/>
            <person name="Richards S."/>
            <person name="Worley K."/>
            <person name="Muzny D."/>
            <person name="Gibbs R."/>
        </authorList>
    </citation>
    <scope>NUCLEOTIDE SEQUENCE</scope>
    <source>
        <strain evidence="3">Sampled in the wild</strain>
    </source>
</reference>
<keyword evidence="4" id="KW-1185">Reference proteome</keyword>
<gene>
    <name evidence="3" type="ORF">J437_LFUL002681</name>
</gene>
<evidence type="ECO:0000256" key="2">
    <source>
        <dbReference type="SAM" id="MobiDB-lite"/>
    </source>
</evidence>
<dbReference type="EMBL" id="KZ308188">
    <property type="protein sequence ID" value="KAG8224225.1"/>
    <property type="molecule type" value="Genomic_DNA"/>
</dbReference>
<protein>
    <submittedName>
        <fullName evidence="3">Uncharacterized protein</fullName>
    </submittedName>
</protein>
<sequence length="491" mass="54562">MRRKEIETKDYTISSLMEEIKALKERNTKLEQEKSVLEEELKRCRENSSFATISPPRKEDVKKKMHIPQSKSKHSLLLLSDSMLKYVEVEGAVKKIFLGIKADMVVLHIRLYFSSINWNGKVFLACIRLVMGKVLEEMNSKITSYYKMSDIYLASTSKSSTNNLVSSVPFRLPTAHTSLVSLALILHTTPPLPPLPNATKFLMNSPEKRLRNTKEGKCDYVTPSLLANKCFLSPETKSLYFIPSFSPDRVCKQCPVRISQTLTVESAFPETRILCRSSIPDISLLLTLGSASYKEIHSRDPHNCPVSSSATQITTGGTQSKFTWISKIDKLSPSLKLRMITMALKECHIVSIHSKISRYITAQVINHQEERWRPVQSSMSTPPVKSSIDICSPQFTTPISSDSAPECPEVPSDTSAIEPSERSAPTSPFTAKLQPFSSSTATSEPLLIRSTQAIFDVKLGPSVTLGGTLFDESVGADIFYGNLKGKSTIGV</sequence>
<keyword evidence="1" id="KW-0175">Coiled coil</keyword>
<reference evidence="3" key="2">
    <citation type="submission" date="2017-10" db="EMBL/GenBank/DDBJ databases">
        <title>Ladona fulva Genome sequencing and assembly.</title>
        <authorList>
            <person name="Murali S."/>
            <person name="Richards S."/>
            <person name="Bandaranaike D."/>
            <person name="Bellair M."/>
            <person name="Blankenburg K."/>
            <person name="Chao H."/>
            <person name="Dinh H."/>
            <person name="Doddapaneni H."/>
            <person name="Dugan-Rocha S."/>
            <person name="Elkadiri S."/>
            <person name="Gnanaolivu R."/>
            <person name="Hernandez B."/>
            <person name="Skinner E."/>
            <person name="Javaid M."/>
            <person name="Lee S."/>
            <person name="Li M."/>
            <person name="Ming W."/>
            <person name="Munidasa M."/>
            <person name="Muniz J."/>
            <person name="Nguyen L."/>
            <person name="Hughes D."/>
            <person name="Osuji N."/>
            <person name="Pu L.-L."/>
            <person name="Puazo M."/>
            <person name="Qu C."/>
            <person name="Quiroz J."/>
            <person name="Raj R."/>
            <person name="Weissenberger G."/>
            <person name="Xin Y."/>
            <person name="Zou X."/>
            <person name="Han Y."/>
            <person name="Worley K."/>
            <person name="Muzny D."/>
            <person name="Gibbs R."/>
        </authorList>
    </citation>
    <scope>NUCLEOTIDE SEQUENCE</scope>
    <source>
        <strain evidence="3">Sampled in the wild</strain>
    </source>
</reference>
<feature type="region of interest" description="Disordered" evidence="2">
    <location>
        <begin position="399"/>
        <end position="436"/>
    </location>
</feature>
<dbReference type="AlphaFoldDB" id="A0A8K0NTM1"/>
<evidence type="ECO:0000256" key="1">
    <source>
        <dbReference type="SAM" id="Coils"/>
    </source>
</evidence>
<proteinExistence type="predicted"/>
<accession>A0A8K0NTM1</accession>